<proteinExistence type="predicted"/>
<sequence length="279" mass="32197">MGSCNSKQRYSISFSRSSSRKLTQNTLVYERQNTKHTSIVPLSNPAKPNRRLLLDYYANESSKMPNKIKKYYEAIFAEEELEVLEIDLEHVSFDLKSIYNFKLILNFFQNLRVLNLGYTDMTSADLKRVYKSIDNLVLLETLSLKNNKIDPSGGDYLSKIIKHLFNLKNLYLHNNQLGSDGLLKFCEGLQNLNKLEKLTLDNNNLEDNTVLRLLEALTNMKNLTCLGLSENDITSKIGKALIETIDNLPKLAILRLHNTQLHPKYLMIIENKLKYTVNY</sequence>
<reference evidence="1" key="1">
    <citation type="submission" date="2021-09" db="EMBL/GenBank/DDBJ databases">
        <authorList>
            <consortium name="AG Swart"/>
            <person name="Singh M."/>
            <person name="Singh A."/>
            <person name="Seah K."/>
            <person name="Emmerich C."/>
        </authorList>
    </citation>
    <scope>NUCLEOTIDE SEQUENCE</scope>
    <source>
        <strain evidence="1">ATCC30299</strain>
    </source>
</reference>
<dbReference type="PANTHER" id="PTHR46761">
    <property type="entry name" value="RAN GTPASE-ACTIVATING PROTEIN 1"/>
    <property type="match status" value="1"/>
</dbReference>
<dbReference type="AlphaFoldDB" id="A0AAU9JLH9"/>
<organism evidence="1 2">
    <name type="scientific">Blepharisma stoltei</name>
    <dbReference type="NCBI Taxonomy" id="1481888"/>
    <lineage>
        <taxon>Eukaryota</taxon>
        <taxon>Sar</taxon>
        <taxon>Alveolata</taxon>
        <taxon>Ciliophora</taxon>
        <taxon>Postciliodesmatophora</taxon>
        <taxon>Heterotrichea</taxon>
        <taxon>Heterotrichida</taxon>
        <taxon>Blepharismidae</taxon>
        <taxon>Blepharisma</taxon>
    </lineage>
</organism>
<evidence type="ECO:0000313" key="1">
    <source>
        <dbReference type="EMBL" id="CAG9322605.1"/>
    </source>
</evidence>
<dbReference type="PROSITE" id="PS51450">
    <property type="entry name" value="LRR"/>
    <property type="match status" value="2"/>
</dbReference>
<evidence type="ECO:0000313" key="2">
    <source>
        <dbReference type="Proteomes" id="UP001162131"/>
    </source>
</evidence>
<gene>
    <name evidence="1" type="ORF">BSTOLATCC_MIC31731</name>
</gene>
<comment type="caution">
    <text evidence="1">The sequence shown here is derived from an EMBL/GenBank/DDBJ whole genome shotgun (WGS) entry which is preliminary data.</text>
</comment>
<dbReference type="SUPFAM" id="SSF52047">
    <property type="entry name" value="RNI-like"/>
    <property type="match status" value="1"/>
</dbReference>
<dbReference type="InterPro" id="IPR032675">
    <property type="entry name" value="LRR_dom_sf"/>
</dbReference>
<dbReference type="PANTHER" id="PTHR46761:SF2">
    <property type="entry name" value="RAN GTPASE-ACTIVATING PROTEIN 1"/>
    <property type="match status" value="1"/>
</dbReference>
<dbReference type="EMBL" id="CAJZBQ010000032">
    <property type="protein sequence ID" value="CAG9322605.1"/>
    <property type="molecule type" value="Genomic_DNA"/>
</dbReference>
<name>A0AAU9JLH9_9CILI</name>
<dbReference type="SMART" id="SM00368">
    <property type="entry name" value="LRR_RI"/>
    <property type="match status" value="5"/>
</dbReference>
<keyword evidence="2" id="KW-1185">Reference proteome</keyword>
<dbReference type="Proteomes" id="UP001162131">
    <property type="component" value="Unassembled WGS sequence"/>
</dbReference>
<dbReference type="InterPro" id="IPR001611">
    <property type="entry name" value="Leu-rich_rpt"/>
</dbReference>
<accession>A0AAU9JLH9</accession>
<dbReference type="InterPro" id="IPR045203">
    <property type="entry name" value="RanGAP1/2"/>
</dbReference>
<dbReference type="GO" id="GO:0005096">
    <property type="term" value="F:GTPase activator activity"/>
    <property type="evidence" value="ECO:0007669"/>
    <property type="project" value="InterPro"/>
</dbReference>
<dbReference type="Pfam" id="PF13516">
    <property type="entry name" value="LRR_6"/>
    <property type="match status" value="2"/>
</dbReference>
<protein>
    <submittedName>
        <fullName evidence="1">Uncharacterized protein</fullName>
    </submittedName>
</protein>
<dbReference type="Gene3D" id="3.80.10.10">
    <property type="entry name" value="Ribonuclease Inhibitor"/>
    <property type="match status" value="1"/>
</dbReference>